<dbReference type="InterPro" id="IPR036974">
    <property type="entry name" value="PUA_sf"/>
</dbReference>
<dbReference type="PANTHER" id="PTHR22807:SF34">
    <property type="entry name" value="TRNA (CYTOSINE(72)-C(5))-METHYLTRANSFERASE NSUN6"/>
    <property type="match status" value="1"/>
</dbReference>
<dbReference type="EMBL" id="QOKY01000128">
    <property type="protein sequence ID" value="RMZ57278.1"/>
    <property type="molecule type" value="Genomic_DNA"/>
</dbReference>
<evidence type="ECO:0000256" key="6">
    <source>
        <dbReference type="SAM" id="MobiDB-lite"/>
    </source>
</evidence>
<dbReference type="InterPro" id="IPR029063">
    <property type="entry name" value="SAM-dependent_MTases_sf"/>
</dbReference>
<dbReference type="SUPFAM" id="SSF53335">
    <property type="entry name" value="S-adenosyl-L-methionine-dependent methyltransferases"/>
    <property type="match status" value="1"/>
</dbReference>
<dbReference type="GO" id="GO:0001510">
    <property type="term" value="P:RNA methylation"/>
    <property type="evidence" value="ECO:0007669"/>
    <property type="project" value="InterPro"/>
</dbReference>
<feature type="domain" description="SAM-dependent MTase RsmB/NOP-type" evidence="7">
    <location>
        <begin position="174"/>
        <end position="568"/>
    </location>
</feature>
<feature type="binding site" evidence="5">
    <location>
        <position position="335"/>
    </location>
    <ligand>
        <name>S-adenosyl-L-methionine</name>
        <dbReference type="ChEBI" id="CHEBI:59789"/>
    </ligand>
</feature>
<evidence type="ECO:0000259" key="7">
    <source>
        <dbReference type="PROSITE" id="PS51686"/>
    </source>
</evidence>
<keyword evidence="4 5" id="KW-0694">RNA-binding</keyword>
<feature type="compositionally biased region" description="Low complexity" evidence="6">
    <location>
        <begin position="358"/>
        <end position="374"/>
    </location>
</feature>
<dbReference type="InterPro" id="IPR001678">
    <property type="entry name" value="MeTrfase_RsmB-F_NOP2_dom"/>
</dbReference>
<dbReference type="GO" id="GO:0003723">
    <property type="term" value="F:RNA binding"/>
    <property type="evidence" value="ECO:0007669"/>
    <property type="project" value="UniProtKB-UniRule"/>
</dbReference>
<dbReference type="Pfam" id="PF01189">
    <property type="entry name" value="Methyltr_RsmB-F"/>
    <property type="match status" value="2"/>
</dbReference>
<feature type="region of interest" description="Disordered" evidence="6">
    <location>
        <begin position="346"/>
        <end position="394"/>
    </location>
</feature>
<evidence type="ECO:0000256" key="5">
    <source>
        <dbReference type="PROSITE-ProRule" id="PRU01023"/>
    </source>
</evidence>
<dbReference type="InterPro" id="IPR023267">
    <property type="entry name" value="RCMT"/>
</dbReference>
<evidence type="ECO:0000313" key="9">
    <source>
        <dbReference type="Proteomes" id="UP000279271"/>
    </source>
</evidence>
<name>A0A3M7L3J5_AUXPR</name>
<feature type="binding site" evidence="5">
    <location>
        <position position="443"/>
    </location>
    <ligand>
        <name>S-adenosyl-L-methionine</name>
        <dbReference type="ChEBI" id="CHEBI:59789"/>
    </ligand>
</feature>
<reference evidence="9" key="1">
    <citation type="journal article" date="2018" name="Algal Res.">
        <title>Characterization of plant carbon substrate utilization by Auxenochlorella protothecoides.</title>
        <authorList>
            <person name="Vogler B.W."/>
            <person name="Starkenburg S.R."/>
            <person name="Sudasinghe N."/>
            <person name="Schambach J.Y."/>
            <person name="Rollin J.A."/>
            <person name="Pattathil S."/>
            <person name="Barry A.N."/>
        </authorList>
    </citation>
    <scope>NUCLEOTIDE SEQUENCE [LARGE SCALE GENOMIC DNA]</scope>
    <source>
        <strain evidence="9">UTEX 25</strain>
    </source>
</reference>
<keyword evidence="2 5" id="KW-0808">Transferase</keyword>
<evidence type="ECO:0000256" key="3">
    <source>
        <dbReference type="ARBA" id="ARBA00022691"/>
    </source>
</evidence>
<dbReference type="PRINTS" id="PR02008">
    <property type="entry name" value="RCMTFAMILY"/>
</dbReference>
<dbReference type="PROSITE" id="PS50890">
    <property type="entry name" value="PUA"/>
    <property type="match status" value="1"/>
</dbReference>
<sequence>MSASHLDADVTIDAGDATTTSEVCSTSYKTDSHSNNAASCDPAVIWTEGVRHLLSEGLGPARFQAATRRLRVPPLTTCLRVNSARASPADLLRLLRGAAEAQGTPEAALPRLHPLIPEAILIPGSGPHSVDYSAAEGREVVIVRKAGEAVLRGADVFVPGVLATTPGLCPGDVVVVSIALERPGSERYGISRGYRLGSDPGLEASAPPRVRVGLGRCLLSRADMFRHERGVGVALVARVYRPGAPACAVPPGTAMLQNLPSLVAAAALDPAPGSRVLDMCAAPGGKTTALAGRLAAAGQGGTITALDRSHVKVAHIRRLAREAGVEALVTAYRADACRCVRGLAAGSTGAGERGATCAEGAGPAAERGPSSGPPQGDVAGARHPPESQLAAPISEGLRRRLERQALARQRHGQQLILSAHTAEGREAECPGFDPGSFDHVLCDVPCSALGLRPRFRHEQTVEELVGTAQYQRRILAAGVGALRPGGTMVFSTCTISHLENEANVRWLLDSFPLRLVPALPRLGGPGLVAPQAQPPLLTAAEAAMVQRFDPGEPASDTIGFFIAKFVKL</sequence>
<evidence type="ECO:0000256" key="4">
    <source>
        <dbReference type="ARBA" id="ARBA00022884"/>
    </source>
</evidence>
<comment type="caution">
    <text evidence="8">The sequence shown here is derived from an EMBL/GenBank/DDBJ whole genome shotgun (WGS) entry which is preliminary data.</text>
</comment>
<dbReference type="Proteomes" id="UP000279271">
    <property type="component" value="Unassembled WGS sequence"/>
</dbReference>
<dbReference type="Gene3D" id="2.30.130.10">
    <property type="entry name" value="PUA domain"/>
    <property type="match status" value="1"/>
</dbReference>
<feature type="binding site" evidence="5">
    <location>
        <position position="307"/>
    </location>
    <ligand>
        <name>S-adenosyl-L-methionine</name>
        <dbReference type="ChEBI" id="CHEBI:59789"/>
    </ligand>
</feature>
<comment type="similarity">
    <text evidence="5">Belongs to the class I-like SAM-binding methyltransferase superfamily. RsmB/NOP family.</text>
</comment>
<dbReference type="PROSITE" id="PS51686">
    <property type="entry name" value="SAM_MT_RSMB_NOP"/>
    <property type="match status" value="1"/>
</dbReference>
<dbReference type="InterPro" id="IPR049560">
    <property type="entry name" value="MeTrfase_RsmB-F_NOP2_cat"/>
</dbReference>
<dbReference type="AlphaFoldDB" id="A0A3M7L3J5"/>
<dbReference type="InterPro" id="IPR002478">
    <property type="entry name" value="PUA"/>
</dbReference>
<dbReference type="InterPro" id="IPR015947">
    <property type="entry name" value="PUA-like_sf"/>
</dbReference>
<keyword evidence="1 5" id="KW-0489">Methyltransferase</keyword>
<gene>
    <name evidence="8" type="ORF">APUTEX25_004112</name>
</gene>
<evidence type="ECO:0000256" key="2">
    <source>
        <dbReference type="ARBA" id="ARBA00022679"/>
    </source>
</evidence>
<dbReference type="CDD" id="cd21150">
    <property type="entry name" value="PUA_NSun6-like"/>
    <property type="match status" value="1"/>
</dbReference>
<dbReference type="PANTHER" id="PTHR22807">
    <property type="entry name" value="NOP2 YEAST -RELATED NOL1/NOP2/FMU SUN DOMAIN-CONTAINING"/>
    <property type="match status" value="1"/>
</dbReference>
<dbReference type="SUPFAM" id="SSF88697">
    <property type="entry name" value="PUA domain-like"/>
    <property type="match status" value="1"/>
</dbReference>
<accession>A0A3M7L3J5</accession>
<dbReference type="Gene3D" id="3.40.50.150">
    <property type="entry name" value="Vaccinia Virus protein VP39"/>
    <property type="match status" value="1"/>
</dbReference>
<evidence type="ECO:0000313" key="8">
    <source>
        <dbReference type="EMBL" id="RMZ57278.1"/>
    </source>
</evidence>
<proteinExistence type="inferred from homology"/>
<evidence type="ECO:0000256" key="1">
    <source>
        <dbReference type="ARBA" id="ARBA00022603"/>
    </source>
</evidence>
<dbReference type="Pfam" id="PF01472">
    <property type="entry name" value="PUA"/>
    <property type="match status" value="1"/>
</dbReference>
<keyword evidence="3 5" id="KW-0949">S-adenosyl-L-methionine</keyword>
<feature type="active site" description="Nucleophile" evidence="5">
    <location>
        <position position="493"/>
    </location>
</feature>
<organism evidence="8 9">
    <name type="scientific">Auxenochlorella protothecoides</name>
    <name type="common">Green microalga</name>
    <name type="synonym">Chlorella protothecoides</name>
    <dbReference type="NCBI Taxonomy" id="3075"/>
    <lineage>
        <taxon>Eukaryota</taxon>
        <taxon>Viridiplantae</taxon>
        <taxon>Chlorophyta</taxon>
        <taxon>core chlorophytes</taxon>
        <taxon>Trebouxiophyceae</taxon>
        <taxon>Chlorellales</taxon>
        <taxon>Chlorellaceae</taxon>
        <taxon>Auxenochlorella</taxon>
    </lineage>
</organism>
<dbReference type="GO" id="GO:0008173">
    <property type="term" value="F:RNA methyltransferase activity"/>
    <property type="evidence" value="ECO:0007669"/>
    <property type="project" value="InterPro"/>
</dbReference>
<feature type="binding site" evidence="5">
    <location>
        <begin position="280"/>
        <end position="286"/>
    </location>
    <ligand>
        <name>S-adenosyl-L-methionine</name>
        <dbReference type="ChEBI" id="CHEBI:59789"/>
    </ligand>
</feature>
<protein>
    <recommendedName>
        <fullName evidence="7">SAM-dependent MTase RsmB/NOP-type domain-containing protein</fullName>
    </recommendedName>
</protein>